<reference evidence="16 17" key="1">
    <citation type="submission" date="2018-10" db="EMBL/GenBank/DDBJ databases">
        <title>Draft genome sequence of Weissella viridescens UCO-SMC3.</title>
        <authorList>
            <person name="Garcia-Cancino A."/>
            <person name="Espinoza-Monje M."/>
            <person name="Albarracin L."/>
            <person name="Garcia-Castillo V."/>
            <person name="Campos-Martin J."/>
            <person name="Nakano Y."/>
            <person name="Guitierrez-Zamorano C."/>
            <person name="Ikeda-Ohtsubo W."/>
            <person name="Morita H."/>
            <person name="Kitazawa H."/>
            <person name="Villena J."/>
        </authorList>
    </citation>
    <scope>NUCLEOTIDE SEQUENCE [LARGE SCALE GENOMIC DNA]</scope>
    <source>
        <strain evidence="16 17">UCO-SMC3</strain>
    </source>
</reference>
<dbReference type="PROSITE" id="PS50059">
    <property type="entry name" value="FKBP_PPIASE"/>
    <property type="match status" value="1"/>
</dbReference>
<dbReference type="GO" id="GO:0015031">
    <property type="term" value="P:protein transport"/>
    <property type="evidence" value="ECO:0007669"/>
    <property type="project" value="UniProtKB-UniRule"/>
</dbReference>
<evidence type="ECO:0000256" key="10">
    <source>
        <dbReference type="ARBA" id="ARBA00024849"/>
    </source>
</evidence>
<comment type="function">
    <text evidence="10 12">Involved in protein export. Acts as a chaperone by maintaining the newly synthesized protein in an open conformation. Functions as a peptidyl-prolyl cis-trans isomerase.</text>
</comment>
<dbReference type="InterPro" id="IPR008880">
    <property type="entry name" value="Trigger_fac_C"/>
</dbReference>
<evidence type="ECO:0000256" key="12">
    <source>
        <dbReference type="HAMAP-Rule" id="MF_00303"/>
    </source>
</evidence>
<dbReference type="Pfam" id="PF05697">
    <property type="entry name" value="Trigger_N"/>
    <property type="match status" value="1"/>
</dbReference>
<dbReference type="SUPFAM" id="SSF102735">
    <property type="entry name" value="Trigger factor ribosome-binding domain"/>
    <property type="match status" value="1"/>
</dbReference>
<accession>A0A3P2REV6</accession>
<dbReference type="GO" id="GO:0003755">
    <property type="term" value="F:peptidyl-prolyl cis-trans isomerase activity"/>
    <property type="evidence" value="ECO:0007669"/>
    <property type="project" value="UniProtKB-UniRule"/>
</dbReference>
<dbReference type="EC" id="5.2.1.8" evidence="3 12"/>
<dbReference type="Gene3D" id="1.10.3120.10">
    <property type="entry name" value="Trigger factor, C-terminal domain"/>
    <property type="match status" value="1"/>
</dbReference>
<dbReference type="Pfam" id="PF05698">
    <property type="entry name" value="Trigger_C"/>
    <property type="match status" value="1"/>
</dbReference>
<dbReference type="InterPro" id="IPR037041">
    <property type="entry name" value="Trigger_fac_C_sf"/>
</dbReference>
<feature type="domain" description="PPIase FKBP-type" evidence="15">
    <location>
        <begin position="163"/>
        <end position="223"/>
    </location>
</feature>
<dbReference type="SUPFAM" id="SSF109998">
    <property type="entry name" value="Triger factor/SurA peptide-binding domain-like"/>
    <property type="match status" value="1"/>
</dbReference>
<dbReference type="EMBL" id="RHGY01000011">
    <property type="protein sequence ID" value="RRG17400.1"/>
    <property type="molecule type" value="Genomic_DNA"/>
</dbReference>
<dbReference type="Gene3D" id="3.30.70.1050">
    <property type="entry name" value="Trigger factor ribosome-binding domain"/>
    <property type="match status" value="1"/>
</dbReference>
<dbReference type="InterPro" id="IPR046357">
    <property type="entry name" value="PPIase_dom_sf"/>
</dbReference>
<keyword evidence="9 12" id="KW-0131">Cell cycle</keyword>
<keyword evidence="8 12" id="KW-0413">Isomerase</keyword>
<keyword evidence="7 12" id="KW-0143">Chaperone</keyword>
<dbReference type="OrthoDB" id="9767721at2"/>
<dbReference type="SUPFAM" id="SSF54534">
    <property type="entry name" value="FKBP-like"/>
    <property type="match status" value="1"/>
</dbReference>
<dbReference type="PIRSF" id="PIRSF003095">
    <property type="entry name" value="Trigger_factor"/>
    <property type="match status" value="1"/>
</dbReference>
<sequence length="428" mass="46848">MANAVFTKGDGNKGTLSFDVPVDVYEKGIDQAFEDVKKDVSAPGFRKGHMPKQIFMQMYGEESLYNEGLNKVLPEVFDDAVAETGIQMVGQPKIELDSMEKGQPWKISAEVELAPEIELGQYKGVEVPATDVTVTDEDVDAQLKQQQQEQAELVLVDEPAKNGDTVVIDFDGSVDGDHFEGGQADNYSLELGSGSFIPGFEEQLVGAKAGDEVDVKVTFPEEYQADLAGKDALFEVKVHEVKSKEVPELDDEFAKDVDESVDSLDELKSKIKDGLQEQKEADAREAKEDAAINKAVDNATVVGGDIPASMINEDVDRQMNQFFASMQQQGITPDLYFQITNSSADDLRKQYAEGAERRVKTNLVLEAIVKAENITPSEDEISAEVKSLADQYGMEESAVRSALSDDMLAHDIAIKTVVDEIVDSAVEK</sequence>
<evidence type="ECO:0000259" key="15">
    <source>
        <dbReference type="PROSITE" id="PS50059"/>
    </source>
</evidence>
<protein>
    <recommendedName>
        <fullName evidence="4 12">Trigger factor</fullName>
        <shortName evidence="12">TF</shortName>
        <ecNumber evidence="3 12">5.2.1.8</ecNumber>
    </recommendedName>
    <alternativeName>
        <fullName evidence="11 12">PPIase</fullName>
    </alternativeName>
</protein>
<evidence type="ECO:0000256" key="1">
    <source>
        <dbReference type="ARBA" id="ARBA00000971"/>
    </source>
</evidence>
<evidence type="ECO:0000256" key="8">
    <source>
        <dbReference type="ARBA" id="ARBA00023235"/>
    </source>
</evidence>
<evidence type="ECO:0000256" key="3">
    <source>
        <dbReference type="ARBA" id="ARBA00013194"/>
    </source>
</evidence>
<keyword evidence="6 12" id="KW-0697">Rotamase</keyword>
<evidence type="ECO:0000256" key="2">
    <source>
        <dbReference type="ARBA" id="ARBA00005464"/>
    </source>
</evidence>
<keyword evidence="12" id="KW-0963">Cytoplasm</keyword>
<evidence type="ECO:0000256" key="6">
    <source>
        <dbReference type="ARBA" id="ARBA00023110"/>
    </source>
</evidence>
<dbReference type="GO" id="GO:0043335">
    <property type="term" value="P:protein unfolding"/>
    <property type="evidence" value="ECO:0007669"/>
    <property type="project" value="TreeGrafter"/>
</dbReference>
<dbReference type="FunFam" id="3.10.50.40:FF:000001">
    <property type="entry name" value="Trigger factor"/>
    <property type="match status" value="1"/>
</dbReference>
<gene>
    <name evidence="12" type="primary">tig</name>
    <name evidence="16" type="ORF">D3P96_07925</name>
</gene>
<dbReference type="Pfam" id="PF00254">
    <property type="entry name" value="FKBP_C"/>
    <property type="match status" value="1"/>
</dbReference>
<comment type="caution">
    <text evidence="16">The sequence shown here is derived from an EMBL/GenBank/DDBJ whole genome shotgun (WGS) entry which is preliminary data.</text>
</comment>
<dbReference type="PANTHER" id="PTHR30560">
    <property type="entry name" value="TRIGGER FACTOR CHAPERONE AND PEPTIDYL-PROLYL CIS/TRANS ISOMERASE"/>
    <property type="match status" value="1"/>
</dbReference>
<comment type="catalytic activity">
    <reaction evidence="1 12 13">
        <text>[protein]-peptidylproline (omega=180) = [protein]-peptidylproline (omega=0)</text>
        <dbReference type="Rhea" id="RHEA:16237"/>
        <dbReference type="Rhea" id="RHEA-COMP:10747"/>
        <dbReference type="Rhea" id="RHEA-COMP:10748"/>
        <dbReference type="ChEBI" id="CHEBI:83833"/>
        <dbReference type="ChEBI" id="CHEBI:83834"/>
        <dbReference type="EC" id="5.2.1.8"/>
    </reaction>
</comment>
<dbReference type="GO" id="GO:0043022">
    <property type="term" value="F:ribosome binding"/>
    <property type="evidence" value="ECO:0007669"/>
    <property type="project" value="TreeGrafter"/>
</dbReference>
<dbReference type="InterPro" id="IPR008881">
    <property type="entry name" value="Trigger_fac_ribosome-bd_bac"/>
</dbReference>
<dbReference type="GO" id="GO:0051301">
    <property type="term" value="P:cell division"/>
    <property type="evidence" value="ECO:0007669"/>
    <property type="project" value="UniProtKB-KW"/>
</dbReference>
<name>A0A3P2REV6_WEIVI</name>
<comment type="subcellular location">
    <subcellularLocation>
        <location evidence="12">Cytoplasm</location>
    </subcellularLocation>
    <text evidence="12">About half TF is bound to the ribosome near the polypeptide exit tunnel while the other half is free in the cytoplasm.</text>
</comment>
<dbReference type="GO" id="GO:0051083">
    <property type="term" value="P:'de novo' cotranslational protein folding"/>
    <property type="evidence" value="ECO:0007669"/>
    <property type="project" value="TreeGrafter"/>
</dbReference>
<evidence type="ECO:0000313" key="17">
    <source>
        <dbReference type="Proteomes" id="UP000275836"/>
    </source>
</evidence>
<dbReference type="InterPro" id="IPR001179">
    <property type="entry name" value="PPIase_FKBP_dom"/>
</dbReference>
<evidence type="ECO:0000256" key="7">
    <source>
        <dbReference type="ARBA" id="ARBA00023186"/>
    </source>
</evidence>
<evidence type="ECO:0000256" key="11">
    <source>
        <dbReference type="ARBA" id="ARBA00029986"/>
    </source>
</evidence>
<dbReference type="InterPro" id="IPR005215">
    <property type="entry name" value="Trig_fac"/>
</dbReference>
<organism evidence="16 17">
    <name type="scientific">Weissella viridescens</name>
    <name type="common">Lactobacillus viridescens</name>
    <dbReference type="NCBI Taxonomy" id="1629"/>
    <lineage>
        <taxon>Bacteria</taxon>
        <taxon>Bacillati</taxon>
        <taxon>Bacillota</taxon>
        <taxon>Bacilli</taxon>
        <taxon>Lactobacillales</taxon>
        <taxon>Lactobacillaceae</taxon>
        <taxon>Weissella</taxon>
    </lineage>
</organism>
<keyword evidence="5 12" id="KW-0132">Cell division</keyword>
<evidence type="ECO:0000256" key="9">
    <source>
        <dbReference type="ARBA" id="ARBA00023306"/>
    </source>
</evidence>
<dbReference type="NCBIfam" id="TIGR00115">
    <property type="entry name" value="tig"/>
    <property type="match status" value="1"/>
</dbReference>
<evidence type="ECO:0000313" key="16">
    <source>
        <dbReference type="EMBL" id="RRG17400.1"/>
    </source>
</evidence>
<dbReference type="Proteomes" id="UP000275836">
    <property type="component" value="Unassembled WGS sequence"/>
</dbReference>
<evidence type="ECO:0000256" key="13">
    <source>
        <dbReference type="PROSITE-ProRule" id="PRU00277"/>
    </source>
</evidence>
<dbReference type="Gene3D" id="3.10.50.40">
    <property type="match status" value="1"/>
</dbReference>
<dbReference type="AlphaFoldDB" id="A0A3P2REV6"/>
<dbReference type="HAMAP" id="MF_00303">
    <property type="entry name" value="Trigger_factor_Tig"/>
    <property type="match status" value="1"/>
</dbReference>
<dbReference type="InterPro" id="IPR027304">
    <property type="entry name" value="Trigger_fact/SurA_dom_sf"/>
</dbReference>
<comment type="domain">
    <text evidence="12">Consists of 3 domains; the N-terminus binds the ribosome, the middle domain has PPIase activity, while the C-terminus has intrinsic chaperone activity on its own.</text>
</comment>
<dbReference type="PANTHER" id="PTHR30560:SF3">
    <property type="entry name" value="TRIGGER FACTOR-LIKE PROTEIN TIG, CHLOROPLASTIC"/>
    <property type="match status" value="1"/>
</dbReference>
<dbReference type="GO" id="GO:0005737">
    <property type="term" value="C:cytoplasm"/>
    <property type="evidence" value="ECO:0007669"/>
    <property type="project" value="UniProtKB-SubCell"/>
</dbReference>
<dbReference type="GO" id="GO:0044183">
    <property type="term" value="F:protein folding chaperone"/>
    <property type="evidence" value="ECO:0007669"/>
    <property type="project" value="TreeGrafter"/>
</dbReference>
<evidence type="ECO:0000256" key="14">
    <source>
        <dbReference type="RuleBase" id="RU003914"/>
    </source>
</evidence>
<evidence type="ECO:0000256" key="5">
    <source>
        <dbReference type="ARBA" id="ARBA00022618"/>
    </source>
</evidence>
<dbReference type="RefSeq" id="WP_124943811.1">
    <property type="nucleotide sequence ID" value="NZ_RHGY01000011.1"/>
</dbReference>
<comment type="similarity">
    <text evidence="2 12 14">Belongs to the FKBP-type PPIase family. Tig subfamily.</text>
</comment>
<dbReference type="InterPro" id="IPR036611">
    <property type="entry name" value="Trigger_fac_ribosome-bd_sf"/>
</dbReference>
<proteinExistence type="inferred from homology"/>
<evidence type="ECO:0000256" key="4">
    <source>
        <dbReference type="ARBA" id="ARBA00016902"/>
    </source>
</evidence>